<dbReference type="PANTHER" id="PTHR42928">
    <property type="entry name" value="TRICARBOXYLATE-BINDING PROTEIN"/>
    <property type="match status" value="1"/>
</dbReference>
<organism evidence="3 4">
    <name type="scientific">Bordetella bronchiseptica 253</name>
    <dbReference type="NCBI Taxonomy" id="568707"/>
    <lineage>
        <taxon>Bacteria</taxon>
        <taxon>Pseudomonadati</taxon>
        <taxon>Pseudomonadota</taxon>
        <taxon>Betaproteobacteria</taxon>
        <taxon>Burkholderiales</taxon>
        <taxon>Alcaligenaceae</taxon>
        <taxon>Bordetella</taxon>
    </lineage>
</organism>
<name>A0A0C6P6W6_BORBO</name>
<evidence type="ECO:0000313" key="4">
    <source>
        <dbReference type="Proteomes" id="UP000007564"/>
    </source>
</evidence>
<feature type="signal peptide" evidence="2">
    <location>
        <begin position="1"/>
        <end position="22"/>
    </location>
</feature>
<evidence type="ECO:0000256" key="2">
    <source>
        <dbReference type="SAM" id="SignalP"/>
    </source>
</evidence>
<dbReference type="KEGG" id="bbh:BN112_2440"/>
<sequence>MKKILGAIALTAVAVAAGAANAAEGFPNQPIKIVVPYQAGGGTDQVLRIVAPQVSALLGQPIIILNRPGASTVIGMKEVIAAKPDGYTLALSTNTSYSLIPYTQSPQPYDPEKTLEYITALGETPLILTTHPGFSRNFPEFIAKVKQSPGAYSYATYGVGGITHLAAEVLMGDMGIKLNQVPYKGFEAVTAVAGGQVDAMVDGVNSPTPMIQAGKIIPLVTLQHTRTKFLPDTPTLTEIGYPNASTSTISYILAAPKGTPQPVIDKLYQAFSQVMGEQAIIEKIEQTKSMPMHMTPAQTKAYIDAEAERFRRIIVERKITFN</sequence>
<feature type="chain" id="PRO_5002189939" evidence="2">
    <location>
        <begin position="23"/>
        <end position="322"/>
    </location>
</feature>
<protein>
    <submittedName>
        <fullName evidence="3">Putative exported protein</fullName>
    </submittedName>
</protein>
<dbReference type="Pfam" id="PF03401">
    <property type="entry name" value="TctC"/>
    <property type="match status" value="1"/>
</dbReference>
<evidence type="ECO:0000256" key="1">
    <source>
        <dbReference type="ARBA" id="ARBA00006987"/>
    </source>
</evidence>
<gene>
    <name evidence="3" type="ORF">BN112_2440</name>
</gene>
<dbReference type="CDD" id="cd07012">
    <property type="entry name" value="PBP2_Bug_TTT"/>
    <property type="match status" value="1"/>
</dbReference>
<dbReference type="GeneID" id="56480328"/>
<dbReference type="Gene3D" id="3.40.190.150">
    <property type="entry name" value="Bordetella uptake gene, domain 1"/>
    <property type="match status" value="1"/>
</dbReference>
<dbReference type="Proteomes" id="UP000007564">
    <property type="component" value="Chromosome"/>
</dbReference>
<dbReference type="InterPro" id="IPR005064">
    <property type="entry name" value="BUG"/>
</dbReference>
<dbReference type="HOGENOM" id="CLU_045683_0_2_4"/>
<reference evidence="3 4" key="1">
    <citation type="journal article" date="2012" name="BMC Genomics">
        <title>Comparative genomics of the classical Bordetella subspecies: the evolution and exchange of virulence-associated diversity amongst closely related pathogens.</title>
        <authorList>
            <person name="Park J."/>
            <person name="Zhang Y."/>
            <person name="Buboltz A.M."/>
            <person name="Zhang X."/>
            <person name="Schuster S.C."/>
            <person name="Ahuja U."/>
            <person name="Liu M."/>
            <person name="Miller J.F."/>
            <person name="Sebaihia M."/>
            <person name="Bentley S.D."/>
            <person name="Parkhill J."/>
            <person name="Harvill E.T."/>
        </authorList>
    </citation>
    <scope>NUCLEOTIDE SEQUENCE [LARGE SCALE GENOMIC DNA]</scope>
    <source>
        <strain evidence="3 4">253</strain>
    </source>
</reference>
<dbReference type="OrthoDB" id="8678477at2"/>
<keyword evidence="2" id="KW-0732">Signal</keyword>
<dbReference type="InterPro" id="IPR042100">
    <property type="entry name" value="Bug_dom1"/>
</dbReference>
<dbReference type="AlphaFoldDB" id="A0A0C6P6W6"/>
<dbReference type="RefSeq" id="WP_003808690.1">
    <property type="nucleotide sequence ID" value="NC_019382.1"/>
</dbReference>
<dbReference type="PANTHER" id="PTHR42928:SF5">
    <property type="entry name" value="BLR1237 PROTEIN"/>
    <property type="match status" value="1"/>
</dbReference>
<comment type="similarity">
    <text evidence="1">Belongs to the UPF0065 (bug) family.</text>
</comment>
<dbReference type="EMBL" id="HE965806">
    <property type="protein sequence ID" value="CCJ54357.1"/>
    <property type="molecule type" value="Genomic_DNA"/>
</dbReference>
<dbReference type="PIRSF" id="PIRSF017082">
    <property type="entry name" value="YflP"/>
    <property type="match status" value="1"/>
</dbReference>
<evidence type="ECO:0000313" key="3">
    <source>
        <dbReference type="EMBL" id="CCJ54357.1"/>
    </source>
</evidence>
<dbReference type="SUPFAM" id="SSF53850">
    <property type="entry name" value="Periplasmic binding protein-like II"/>
    <property type="match status" value="1"/>
</dbReference>
<accession>A0A0C6P6W6</accession>
<dbReference type="Gene3D" id="3.40.190.10">
    <property type="entry name" value="Periplasmic binding protein-like II"/>
    <property type="match status" value="1"/>
</dbReference>
<proteinExistence type="inferred from homology"/>